<feature type="compositionally biased region" description="Basic and acidic residues" evidence="1">
    <location>
        <begin position="51"/>
        <end position="61"/>
    </location>
</feature>
<proteinExistence type="predicted"/>
<evidence type="ECO:0000313" key="2">
    <source>
        <dbReference type="EMBL" id="MED6182929.1"/>
    </source>
</evidence>
<dbReference type="Proteomes" id="UP001341840">
    <property type="component" value="Unassembled WGS sequence"/>
</dbReference>
<name>A0ABU6WAV9_9FABA</name>
<reference evidence="2 3" key="1">
    <citation type="journal article" date="2023" name="Plants (Basel)">
        <title>Bridging the Gap: Combining Genomics and Transcriptomics Approaches to Understand Stylosanthes scabra, an Orphan Legume from the Brazilian Caatinga.</title>
        <authorList>
            <person name="Ferreira-Neto J.R.C."/>
            <person name="da Silva M.D."/>
            <person name="Binneck E."/>
            <person name="de Melo N.F."/>
            <person name="da Silva R.H."/>
            <person name="de Melo A.L.T.M."/>
            <person name="Pandolfi V."/>
            <person name="Bustamante F.O."/>
            <person name="Brasileiro-Vidal A.C."/>
            <person name="Benko-Iseppon A.M."/>
        </authorList>
    </citation>
    <scope>NUCLEOTIDE SEQUENCE [LARGE SCALE GENOMIC DNA]</scope>
    <source>
        <tissue evidence="2">Leaves</tissue>
    </source>
</reference>
<gene>
    <name evidence="2" type="ORF">PIB30_033246</name>
</gene>
<comment type="caution">
    <text evidence="2">The sequence shown here is derived from an EMBL/GenBank/DDBJ whole genome shotgun (WGS) entry which is preliminary data.</text>
</comment>
<sequence>MHIESILGIQVGFLKVCMAKTHGATATRLEQGRIRDDCKGEFGCEMLSRQVHPDDGSKDDTVVENSASESTVNGDGGQARDEESGMFISGNKN</sequence>
<dbReference type="EMBL" id="JASCZI010181392">
    <property type="protein sequence ID" value="MED6182929.1"/>
    <property type="molecule type" value="Genomic_DNA"/>
</dbReference>
<keyword evidence="3" id="KW-1185">Reference proteome</keyword>
<feature type="region of interest" description="Disordered" evidence="1">
    <location>
        <begin position="49"/>
        <end position="93"/>
    </location>
</feature>
<accession>A0ABU6WAV9</accession>
<organism evidence="2 3">
    <name type="scientific">Stylosanthes scabra</name>
    <dbReference type="NCBI Taxonomy" id="79078"/>
    <lineage>
        <taxon>Eukaryota</taxon>
        <taxon>Viridiplantae</taxon>
        <taxon>Streptophyta</taxon>
        <taxon>Embryophyta</taxon>
        <taxon>Tracheophyta</taxon>
        <taxon>Spermatophyta</taxon>
        <taxon>Magnoliopsida</taxon>
        <taxon>eudicotyledons</taxon>
        <taxon>Gunneridae</taxon>
        <taxon>Pentapetalae</taxon>
        <taxon>rosids</taxon>
        <taxon>fabids</taxon>
        <taxon>Fabales</taxon>
        <taxon>Fabaceae</taxon>
        <taxon>Papilionoideae</taxon>
        <taxon>50 kb inversion clade</taxon>
        <taxon>dalbergioids sensu lato</taxon>
        <taxon>Dalbergieae</taxon>
        <taxon>Pterocarpus clade</taxon>
        <taxon>Stylosanthes</taxon>
    </lineage>
</organism>
<evidence type="ECO:0000256" key="1">
    <source>
        <dbReference type="SAM" id="MobiDB-lite"/>
    </source>
</evidence>
<evidence type="ECO:0000313" key="3">
    <source>
        <dbReference type="Proteomes" id="UP001341840"/>
    </source>
</evidence>
<feature type="compositionally biased region" description="Polar residues" evidence="1">
    <location>
        <begin position="63"/>
        <end position="73"/>
    </location>
</feature>
<protein>
    <submittedName>
        <fullName evidence="2">Uncharacterized protein</fullName>
    </submittedName>
</protein>